<proteinExistence type="inferred from homology"/>
<accession>A0A382N863</accession>
<dbReference type="GO" id="GO:0005829">
    <property type="term" value="C:cytosol"/>
    <property type="evidence" value="ECO:0007669"/>
    <property type="project" value="TreeGrafter"/>
</dbReference>
<keyword evidence="10" id="KW-0521">NADP</keyword>
<dbReference type="GO" id="GO:0008360">
    <property type="term" value="P:regulation of cell shape"/>
    <property type="evidence" value="ECO:0007669"/>
    <property type="project" value="UniProtKB-KW"/>
</dbReference>
<dbReference type="PANTHER" id="PTHR21071">
    <property type="entry name" value="UDP-N-ACETYLENOLPYRUVOYLGLUCOSAMINE REDUCTASE"/>
    <property type="match status" value="1"/>
</dbReference>
<organism evidence="18">
    <name type="scientific">marine metagenome</name>
    <dbReference type="NCBI Taxonomy" id="408172"/>
    <lineage>
        <taxon>unclassified sequences</taxon>
        <taxon>metagenomes</taxon>
        <taxon>ecological metagenomes</taxon>
    </lineage>
</organism>
<dbReference type="SUPFAM" id="SSF56176">
    <property type="entry name" value="FAD-binding/transporter-associated domain-like"/>
    <property type="match status" value="1"/>
</dbReference>
<feature type="domain" description="FAD-binding PCMH-type" evidence="17">
    <location>
        <begin position="46"/>
        <end position="215"/>
    </location>
</feature>
<dbReference type="GO" id="GO:0008762">
    <property type="term" value="F:UDP-N-acetylmuramate dehydrogenase activity"/>
    <property type="evidence" value="ECO:0007669"/>
    <property type="project" value="UniProtKB-EC"/>
</dbReference>
<keyword evidence="13" id="KW-0560">Oxidoreductase</keyword>
<evidence type="ECO:0000256" key="14">
    <source>
        <dbReference type="ARBA" id="ARBA00023306"/>
    </source>
</evidence>
<comment type="function">
    <text evidence="2">Cell wall formation.</text>
</comment>
<dbReference type="HAMAP" id="MF_00037">
    <property type="entry name" value="MurB"/>
    <property type="match status" value="1"/>
</dbReference>
<evidence type="ECO:0000256" key="9">
    <source>
        <dbReference type="ARBA" id="ARBA00022827"/>
    </source>
</evidence>
<dbReference type="Gene3D" id="3.30.465.10">
    <property type="match status" value="1"/>
</dbReference>
<evidence type="ECO:0000256" key="3">
    <source>
        <dbReference type="ARBA" id="ARBA00004496"/>
    </source>
</evidence>
<feature type="non-terminal residue" evidence="18">
    <location>
        <position position="296"/>
    </location>
</feature>
<dbReference type="InterPro" id="IPR016167">
    <property type="entry name" value="FAD-bd_PCMH_sub1"/>
</dbReference>
<dbReference type="GO" id="GO:0071555">
    <property type="term" value="P:cell wall organization"/>
    <property type="evidence" value="ECO:0007669"/>
    <property type="project" value="UniProtKB-KW"/>
</dbReference>
<reference evidence="18" key="1">
    <citation type="submission" date="2018-05" db="EMBL/GenBank/DDBJ databases">
        <authorList>
            <person name="Lanie J.A."/>
            <person name="Ng W.-L."/>
            <person name="Kazmierczak K.M."/>
            <person name="Andrzejewski T.M."/>
            <person name="Davidsen T.M."/>
            <person name="Wayne K.J."/>
            <person name="Tettelin H."/>
            <person name="Glass J.I."/>
            <person name="Rusch D."/>
            <person name="Podicherti R."/>
            <person name="Tsui H.-C.T."/>
            <person name="Winkler M.E."/>
        </authorList>
    </citation>
    <scope>NUCLEOTIDE SEQUENCE</scope>
</reference>
<keyword evidence="15" id="KW-0961">Cell wall biogenesis/degradation</keyword>
<dbReference type="GO" id="GO:0071949">
    <property type="term" value="F:FAD binding"/>
    <property type="evidence" value="ECO:0007669"/>
    <property type="project" value="InterPro"/>
</dbReference>
<evidence type="ECO:0000256" key="11">
    <source>
        <dbReference type="ARBA" id="ARBA00022960"/>
    </source>
</evidence>
<evidence type="ECO:0000256" key="5">
    <source>
        <dbReference type="ARBA" id="ARBA00012518"/>
    </source>
</evidence>
<dbReference type="AlphaFoldDB" id="A0A382N863"/>
<evidence type="ECO:0000259" key="17">
    <source>
        <dbReference type="PROSITE" id="PS51387"/>
    </source>
</evidence>
<keyword evidence="9" id="KW-0274">FAD</keyword>
<dbReference type="EC" id="1.3.1.98" evidence="5"/>
<dbReference type="NCBIfam" id="NF010480">
    <property type="entry name" value="PRK13905.1"/>
    <property type="match status" value="1"/>
</dbReference>
<comment type="subcellular location">
    <subcellularLocation>
        <location evidence="3">Cytoplasm</location>
    </subcellularLocation>
</comment>
<comment type="cofactor">
    <cofactor evidence="1">
        <name>FAD</name>
        <dbReference type="ChEBI" id="CHEBI:57692"/>
    </cofactor>
</comment>
<protein>
    <recommendedName>
        <fullName evidence="5">UDP-N-acetylmuramate dehydrogenase</fullName>
        <ecNumber evidence="5">1.3.1.98</ecNumber>
    </recommendedName>
</protein>
<evidence type="ECO:0000313" key="18">
    <source>
        <dbReference type="EMBL" id="SVC57364.1"/>
    </source>
</evidence>
<dbReference type="EMBL" id="UINC01098662">
    <property type="protein sequence ID" value="SVC57364.1"/>
    <property type="molecule type" value="Genomic_DNA"/>
</dbReference>
<evidence type="ECO:0000256" key="6">
    <source>
        <dbReference type="ARBA" id="ARBA00022490"/>
    </source>
</evidence>
<dbReference type="GO" id="GO:0051301">
    <property type="term" value="P:cell division"/>
    <property type="evidence" value="ECO:0007669"/>
    <property type="project" value="UniProtKB-KW"/>
</dbReference>
<gene>
    <name evidence="18" type="ORF">METZ01_LOCUS310218</name>
</gene>
<evidence type="ECO:0000256" key="2">
    <source>
        <dbReference type="ARBA" id="ARBA00003921"/>
    </source>
</evidence>
<dbReference type="Pfam" id="PF01565">
    <property type="entry name" value="FAD_binding_4"/>
    <property type="match status" value="1"/>
</dbReference>
<dbReference type="GO" id="GO:0009252">
    <property type="term" value="P:peptidoglycan biosynthetic process"/>
    <property type="evidence" value="ECO:0007669"/>
    <property type="project" value="UniProtKB-UniPathway"/>
</dbReference>
<name>A0A382N863_9ZZZZ</name>
<dbReference type="PROSITE" id="PS51387">
    <property type="entry name" value="FAD_PCMH"/>
    <property type="match status" value="1"/>
</dbReference>
<comment type="pathway">
    <text evidence="4">Cell wall biogenesis; peptidoglycan biosynthesis.</text>
</comment>
<sequence length="296" mass="33247">MPHGNLDRPSMTDESENSEWSAALKDLELRSRIRWNESLKRFNTWRIGGPSRCLIDVETEEDLAKLLPFIKKNEFQWFLIGKGSNLLIHDRIWEGVVLHLAGDFKSWKPQKGSAGVSAGAALADVTFSQRCVSHGWSGMEFLIGIPGTIGGAVATNAGAHGGETSEFLKSIRWMDLEGILHQDSCDAFEFAYRFSKLDAKQGRIVVSAYFELHEKDPQQVKHALLECQRFRMEKQPYNQPSCGSVFKNPPNDYAARLIELSKLKGKIRGRAQISPKHANFIVNLGDASSDDILWLM</sequence>
<dbReference type="InterPro" id="IPR011601">
    <property type="entry name" value="MurB_C"/>
</dbReference>
<dbReference type="PANTHER" id="PTHR21071:SF4">
    <property type="entry name" value="UDP-N-ACETYLENOLPYRUVOYLGLUCOSAMINE REDUCTASE"/>
    <property type="match status" value="1"/>
</dbReference>
<keyword evidence="14" id="KW-0131">Cell cycle</keyword>
<dbReference type="InterPro" id="IPR006094">
    <property type="entry name" value="Oxid_FAD_bind_N"/>
</dbReference>
<evidence type="ECO:0000256" key="4">
    <source>
        <dbReference type="ARBA" id="ARBA00004752"/>
    </source>
</evidence>
<dbReference type="NCBIfam" id="TIGR00179">
    <property type="entry name" value="murB"/>
    <property type="match status" value="1"/>
</dbReference>
<dbReference type="SUPFAM" id="SSF56194">
    <property type="entry name" value="Uridine diphospho-N-Acetylenolpyruvylglucosamine reductase, MurB, C-terminal domain"/>
    <property type="match status" value="1"/>
</dbReference>
<dbReference type="InterPro" id="IPR016166">
    <property type="entry name" value="FAD-bd_PCMH"/>
</dbReference>
<evidence type="ECO:0000256" key="13">
    <source>
        <dbReference type="ARBA" id="ARBA00023002"/>
    </source>
</evidence>
<dbReference type="InterPro" id="IPR036635">
    <property type="entry name" value="MurB_C_sf"/>
</dbReference>
<dbReference type="InterPro" id="IPR016169">
    <property type="entry name" value="FAD-bd_PCMH_sub2"/>
</dbReference>
<evidence type="ECO:0000256" key="16">
    <source>
        <dbReference type="ARBA" id="ARBA00048914"/>
    </source>
</evidence>
<evidence type="ECO:0000256" key="15">
    <source>
        <dbReference type="ARBA" id="ARBA00023316"/>
    </source>
</evidence>
<dbReference type="InterPro" id="IPR036318">
    <property type="entry name" value="FAD-bd_PCMH-like_sf"/>
</dbReference>
<evidence type="ECO:0000256" key="12">
    <source>
        <dbReference type="ARBA" id="ARBA00022984"/>
    </source>
</evidence>
<keyword evidence="6" id="KW-0963">Cytoplasm</keyword>
<dbReference type="Gene3D" id="3.30.43.10">
    <property type="entry name" value="Uridine Diphospho-n-acetylenolpyruvylglucosamine Reductase, domain 2"/>
    <property type="match status" value="1"/>
</dbReference>
<keyword evidence="7" id="KW-0132">Cell division</keyword>
<comment type="catalytic activity">
    <reaction evidence="16">
        <text>UDP-N-acetyl-alpha-D-muramate + NADP(+) = UDP-N-acetyl-3-O-(1-carboxyvinyl)-alpha-D-glucosamine + NADPH + H(+)</text>
        <dbReference type="Rhea" id="RHEA:12248"/>
        <dbReference type="ChEBI" id="CHEBI:15378"/>
        <dbReference type="ChEBI" id="CHEBI:57783"/>
        <dbReference type="ChEBI" id="CHEBI:58349"/>
        <dbReference type="ChEBI" id="CHEBI:68483"/>
        <dbReference type="ChEBI" id="CHEBI:70757"/>
        <dbReference type="EC" id="1.3.1.98"/>
    </reaction>
</comment>
<evidence type="ECO:0000256" key="10">
    <source>
        <dbReference type="ARBA" id="ARBA00022857"/>
    </source>
</evidence>
<evidence type="ECO:0000256" key="8">
    <source>
        <dbReference type="ARBA" id="ARBA00022630"/>
    </source>
</evidence>
<dbReference type="InterPro" id="IPR003170">
    <property type="entry name" value="MurB"/>
</dbReference>
<dbReference type="Pfam" id="PF02873">
    <property type="entry name" value="MurB_C"/>
    <property type="match status" value="1"/>
</dbReference>
<keyword evidence="8" id="KW-0285">Flavoprotein</keyword>
<dbReference type="UniPathway" id="UPA00219"/>
<keyword evidence="12" id="KW-0573">Peptidoglycan synthesis</keyword>
<dbReference type="Gene3D" id="3.90.78.10">
    <property type="entry name" value="UDP-N-acetylenolpyruvoylglucosamine reductase, C-terminal domain"/>
    <property type="match status" value="1"/>
</dbReference>
<keyword evidence="11" id="KW-0133">Cell shape</keyword>
<evidence type="ECO:0000256" key="1">
    <source>
        <dbReference type="ARBA" id="ARBA00001974"/>
    </source>
</evidence>
<evidence type="ECO:0000256" key="7">
    <source>
        <dbReference type="ARBA" id="ARBA00022618"/>
    </source>
</evidence>